<dbReference type="Gene3D" id="1.10.1740.10">
    <property type="match status" value="1"/>
</dbReference>
<dbReference type="InterPro" id="IPR013325">
    <property type="entry name" value="RNA_pol_sigma_r2"/>
</dbReference>
<evidence type="ECO:0008006" key="11">
    <source>
        <dbReference type="Google" id="ProtNLM"/>
    </source>
</evidence>
<evidence type="ECO:0000256" key="5">
    <source>
        <dbReference type="ARBA" id="ARBA00023163"/>
    </source>
</evidence>
<evidence type="ECO:0000313" key="10">
    <source>
        <dbReference type="Proteomes" id="UP000177876"/>
    </source>
</evidence>
<dbReference type="PANTHER" id="PTHR43133">
    <property type="entry name" value="RNA POLYMERASE ECF-TYPE SIGMA FACTO"/>
    <property type="match status" value="1"/>
</dbReference>
<comment type="similarity">
    <text evidence="1">Belongs to the sigma-70 factor family. ECF subfamily.</text>
</comment>
<protein>
    <recommendedName>
        <fullName evidence="11">Sigma-70 family RNA polymerase sigma factor</fullName>
    </recommendedName>
</protein>
<evidence type="ECO:0000256" key="1">
    <source>
        <dbReference type="ARBA" id="ARBA00010641"/>
    </source>
</evidence>
<dbReference type="STRING" id="1797197.A2Y75_00670"/>
<evidence type="ECO:0000256" key="2">
    <source>
        <dbReference type="ARBA" id="ARBA00023015"/>
    </source>
</evidence>
<gene>
    <name evidence="9" type="ORF">A2Y75_00670</name>
</gene>
<sequence>MEALEELAARAASGDKAAFADIYGVLMDSVYKYLFWNLGSTDDAEDLTEEVFLRCIVNIASYNPKRGAFRSWIFRIAHNILMDHHRRNKRRGDEPLKDELHNGSAGTAERVEKKERARALHKALDRLNAVQRQVITMKYFAEMNNAETAVALGKSEGAINAIQHRALHRLGNILEERGWVS</sequence>
<keyword evidence="4" id="KW-0238">DNA-binding</keyword>
<feature type="domain" description="RNA polymerase sigma-70 region 2" evidence="7">
    <location>
        <begin position="28"/>
        <end position="91"/>
    </location>
</feature>
<feature type="domain" description="RNA polymerase sigma-70 region 4" evidence="8">
    <location>
        <begin position="123"/>
        <end position="170"/>
    </location>
</feature>
<dbReference type="GO" id="GO:0006352">
    <property type="term" value="P:DNA-templated transcription initiation"/>
    <property type="evidence" value="ECO:0007669"/>
    <property type="project" value="InterPro"/>
</dbReference>
<dbReference type="CDD" id="cd06171">
    <property type="entry name" value="Sigma70_r4"/>
    <property type="match status" value="1"/>
</dbReference>
<evidence type="ECO:0000256" key="4">
    <source>
        <dbReference type="ARBA" id="ARBA00023125"/>
    </source>
</evidence>
<feature type="compositionally biased region" description="Basic and acidic residues" evidence="6">
    <location>
        <begin position="91"/>
        <end position="101"/>
    </location>
</feature>
<dbReference type="InterPro" id="IPR014284">
    <property type="entry name" value="RNA_pol_sigma-70_dom"/>
</dbReference>
<keyword evidence="5" id="KW-0804">Transcription</keyword>
<dbReference type="InterPro" id="IPR013324">
    <property type="entry name" value="RNA_pol_sigma_r3/r4-like"/>
</dbReference>
<keyword evidence="2" id="KW-0805">Transcription regulation</keyword>
<reference evidence="9 10" key="1">
    <citation type="journal article" date="2016" name="Nat. Commun.">
        <title>Thousands of microbial genomes shed light on interconnected biogeochemical processes in an aquifer system.</title>
        <authorList>
            <person name="Anantharaman K."/>
            <person name="Brown C.T."/>
            <person name="Hug L.A."/>
            <person name="Sharon I."/>
            <person name="Castelle C.J."/>
            <person name="Probst A.J."/>
            <person name="Thomas B.C."/>
            <person name="Singh A."/>
            <person name="Wilkins M.J."/>
            <person name="Karaoz U."/>
            <person name="Brodie E.L."/>
            <person name="Williams K.H."/>
            <person name="Hubbard S.S."/>
            <person name="Banfield J.F."/>
        </authorList>
    </citation>
    <scope>NUCLEOTIDE SEQUENCE [LARGE SCALE GENOMIC DNA]</scope>
</reference>
<dbReference type="Pfam" id="PF04542">
    <property type="entry name" value="Sigma70_r2"/>
    <property type="match status" value="1"/>
</dbReference>
<dbReference type="SUPFAM" id="SSF88946">
    <property type="entry name" value="Sigma2 domain of RNA polymerase sigma factors"/>
    <property type="match status" value="1"/>
</dbReference>
<dbReference type="GO" id="GO:0003677">
    <property type="term" value="F:DNA binding"/>
    <property type="evidence" value="ECO:0007669"/>
    <property type="project" value="UniProtKB-KW"/>
</dbReference>
<dbReference type="InterPro" id="IPR036388">
    <property type="entry name" value="WH-like_DNA-bd_sf"/>
</dbReference>
<organism evidence="9 10">
    <name type="scientific">Candidatus Solincola sediminis</name>
    <dbReference type="NCBI Taxonomy" id="1797199"/>
    <lineage>
        <taxon>Bacteria</taxon>
        <taxon>Bacillati</taxon>
        <taxon>Actinomycetota</taxon>
        <taxon>Candidatus Geothermincolia</taxon>
        <taxon>Candidatus Geothermincolales</taxon>
        <taxon>Candidatus Geothermincolaceae</taxon>
        <taxon>Candidatus Solincola</taxon>
    </lineage>
</organism>
<feature type="region of interest" description="Disordered" evidence="6">
    <location>
        <begin position="90"/>
        <end position="112"/>
    </location>
</feature>
<keyword evidence="3" id="KW-0731">Sigma factor</keyword>
<name>A0A1F2WQB6_9ACTN</name>
<dbReference type="NCBIfam" id="TIGR02937">
    <property type="entry name" value="sigma70-ECF"/>
    <property type="match status" value="1"/>
</dbReference>
<dbReference type="Proteomes" id="UP000177876">
    <property type="component" value="Unassembled WGS sequence"/>
</dbReference>
<evidence type="ECO:0000259" key="7">
    <source>
        <dbReference type="Pfam" id="PF04542"/>
    </source>
</evidence>
<dbReference type="SUPFAM" id="SSF88659">
    <property type="entry name" value="Sigma3 and sigma4 domains of RNA polymerase sigma factors"/>
    <property type="match status" value="1"/>
</dbReference>
<dbReference type="Pfam" id="PF04545">
    <property type="entry name" value="Sigma70_r4"/>
    <property type="match status" value="1"/>
</dbReference>
<dbReference type="Gene3D" id="1.10.10.10">
    <property type="entry name" value="Winged helix-like DNA-binding domain superfamily/Winged helix DNA-binding domain"/>
    <property type="match status" value="1"/>
</dbReference>
<dbReference type="AlphaFoldDB" id="A0A1F2WQB6"/>
<dbReference type="EMBL" id="MELK01000019">
    <property type="protein sequence ID" value="OFW59029.1"/>
    <property type="molecule type" value="Genomic_DNA"/>
</dbReference>
<dbReference type="PANTHER" id="PTHR43133:SF57">
    <property type="entry name" value="RNA POLYMERASE SIGMA-70 FACTOR"/>
    <property type="match status" value="1"/>
</dbReference>
<dbReference type="InterPro" id="IPR039425">
    <property type="entry name" value="RNA_pol_sigma-70-like"/>
</dbReference>
<comment type="caution">
    <text evidence="9">The sequence shown here is derived from an EMBL/GenBank/DDBJ whole genome shotgun (WGS) entry which is preliminary data.</text>
</comment>
<proteinExistence type="inferred from homology"/>
<dbReference type="InterPro" id="IPR007630">
    <property type="entry name" value="RNA_pol_sigma70_r4"/>
</dbReference>
<dbReference type="GO" id="GO:0016987">
    <property type="term" value="F:sigma factor activity"/>
    <property type="evidence" value="ECO:0007669"/>
    <property type="project" value="UniProtKB-KW"/>
</dbReference>
<evidence type="ECO:0000256" key="3">
    <source>
        <dbReference type="ARBA" id="ARBA00023082"/>
    </source>
</evidence>
<dbReference type="InterPro" id="IPR007627">
    <property type="entry name" value="RNA_pol_sigma70_r2"/>
</dbReference>
<evidence type="ECO:0000313" key="9">
    <source>
        <dbReference type="EMBL" id="OFW59029.1"/>
    </source>
</evidence>
<evidence type="ECO:0000256" key="6">
    <source>
        <dbReference type="SAM" id="MobiDB-lite"/>
    </source>
</evidence>
<evidence type="ECO:0000259" key="8">
    <source>
        <dbReference type="Pfam" id="PF04545"/>
    </source>
</evidence>
<accession>A0A1F2WQB6</accession>